<accession>A0A5S9N5Y4</accession>
<evidence type="ECO:0000313" key="3">
    <source>
        <dbReference type="Proteomes" id="UP000435877"/>
    </source>
</evidence>
<dbReference type="Gene3D" id="6.10.200.10">
    <property type="entry name" value="Regulatory phage protein Cox"/>
    <property type="match status" value="1"/>
</dbReference>
<evidence type="ECO:0008006" key="5">
    <source>
        <dbReference type="Google" id="ProtNLM"/>
    </source>
</evidence>
<dbReference type="RefSeq" id="WP_159266989.1">
    <property type="nucleotide sequence ID" value="NZ_CACSIK010000001.1"/>
</dbReference>
<evidence type="ECO:0000313" key="4">
    <source>
        <dbReference type="Proteomes" id="UP000439591"/>
    </source>
</evidence>
<dbReference type="InterPro" id="IPR038147">
    <property type="entry name" value="Cox_sf"/>
</dbReference>
<evidence type="ECO:0000313" key="2">
    <source>
        <dbReference type="EMBL" id="CAA0085197.1"/>
    </source>
</evidence>
<protein>
    <recommendedName>
        <fullName evidence="5">DNA-binding protein</fullName>
    </recommendedName>
</protein>
<dbReference type="OrthoDB" id="5882137at2"/>
<dbReference type="Proteomes" id="UP000439591">
    <property type="component" value="Unassembled WGS sequence"/>
</dbReference>
<evidence type="ECO:0000313" key="1">
    <source>
        <dbReference type="EMBL" id="CAA0081206.1"/>
    </source>
</evidence>
<dbReference type="EMBL" id="CACSIM010000001">
    <property type="protein sequence ID" value="CAA0085197.1"/>
    <property type="molecule type" value="Genomic_DNA"/>
</dbReference>
<gene>
    <name evidence="1" type="ORF">IHBHHGIJ_00282</name>
    <name evidence="2" type="ORF">KFEGEMFD_00868</name>
</gene>
<reference evidence="3 4" key="1">
    <citation type="submission" date="2019-11" db="EMBL/GenBank/DDBJ databases">
        <authorList>
            <person name="Holert J."/>
        </authorList>
    </citation>
    <scope>NUCLEOTIDE SEQUENCE [LARGE SCALE GENOMIC DNA]</scope>
    <source>
        <strain evidence="2">BC3_2A</strain>
        <strain evidence="1">SB11_1A</strain>
    </source>
</reference>
<name>A0A5S9N5Y4_9GAMM</name>
<sequence length="79" mass="8754">MASENLPPMLPVKELARQWGMSEAAVSNMVDSGVLPTMNFTEAGKRGKRYVNMVYLQRMAEKQADEIESYSARKSVNGG</sequence>
<dbReference type="Proteomes" id="UP000435877">
    <property type="component" value="Unassembled WGS sequence"/>
</dbReference>
<organism evidence="2 4">
    <name type="scientific">Zhongshania aliphaticivorans</name>
    <dbReference type="NCBI Taxonomy" id="1470434"/>
    <lineage>
        <taxon>Bacteria</taxon>
        <taxon>Pseudomonadati</taxon>
        <taxon>Pseudomonadota</taxon>
        <taxon>Gammaproteobacteria</taxon>
        <taxon>Cellvibrionales</taxon>
        <taxon>Spongiibacteraceae</taxon>
        <taxon>Zhongshania</taxon>
    </lineage>
</organism>
<dbReference type="EMBL" id="CACSIK010000001">
    <property type="protein sequence ID" value="CAA0081206.1"/>
    <property type="molecule type" value="Genomic_DNA"/>
</dbReference>
<dbReference type="AlphaFoldDB" id="A0A5S9N5Y4"/>
<proteinExistence type="predicted"/>
<keyword evidence="3" id="KW-1185">Reference proteome</keyword>